<dbReference type="GO" id="GO:0020037">
    <property type="term" value="F:heme binding"/>
    <property type="evidence" value="ECO:0007669"/>
    <property type="project" value="InterPro"/>
</dbReference>
<gene>
    <name evidence="2" type="ORF">GGR42_002635</name>
</gene>
<keyword evidence="1" id="KW-0472">Membrane</keyword>
<keyword evidence="1" id="KW-1133">Transmembrane helix</keyword>
<dbReference type="AlphaFoldDB" id="A0A846R460"/>
<evidence type="ECO:0000313" key="3">
    <source>
        <dbReference type="Proteomes" id="UP000590442"/>
    </source>
</evidence>
<feature type="transmembrane region" description="Helical" evidence="1">
    <location>
        <begin position="12"/>
        <end position="29"/>
    </location>
</feature>
<keyword evidence="3" id="KW-1185">Reference proteome</keyword>
<dbReference type="GO" id="GO:0009055">
    <property type="term" value="F:electron transfer activity"/>
    <property type="evidence" value="ECO:0007669"/>
    <property type="project" value="InterPro"/>
</dbReference>
<evidence type="ECO:0000313" key="2">
    <source>
        <dbReference type="EMBL" id="NJB72144.1"/>
    </source>
</evidence>
<organism evidence="2 3">
    <name type="scientific">Saonia flava</name>
    <dbReference type="NCBI Taxonomy" id="523696"/>
    <lineage>
        <taxon>Bacteria</taxon>
        <taxon>Pseudomonadati</taxon>
        <taxon>Bacteroidota</taxon>
        <taxon>Flavobacteriia</taxon>
        <taxon>Flavobacteriales</taxon>
        <taxon>Flavobacteriaceae</taxon>
        <taxon>Saonia</taxon>
    </lineage>
</organism>
<dbReference type="RefSeq" id="WP_167964865.1">
    <property type="nucleotide sequence ID" value="NZ_JAATJJ010000002.1"/>
</dbReference>
<dbReference type="EMBL" id="JAATJJ010000002">
    <property type="protein sequence ID" value="NJB72144.1"/>
    <property type="molecule type" value="Genomic_DNA"/>
</dbReference>
<reference evidence="2 3" key="1">
    <citation type="submission" date="2020-03" db="EMBL/GenBank/DDBJ databases">
        <title>Genomic Encyclopedia of Type Strains, Phase IV (KMG-IV): sequencing the most valuable type-strain genomes for metagenomic binning, comparative biology and taxonomic classification.</title>
        <authorList>
            <person name="Goeker M."/>
        </authorList>
    </citation>
    <scope>NUCLEOTIDE SEQUENCE [LARGE SCALE GENOMIC DNA]</scope>
    <source>
        <strain evidence="2 3">DSM 29762</strain>
    </source>
</reference>
<name>A0A846R460_9FLAO</name>
<evidence type="ECO:0008006" key="4">
    <source>
        <dbReference type="Google" id="ProtNLM"/>
    </source>
</evidence>
<sequence>MGTNKNIKSKLLNLVVIVSLLLGGIYYFVTREGAPKVMDAEEVVDVNGLEEDLDKIENGIHVRTGFVDAEGLDQVVQNCTTCHSAKLVTQNRMSKEQWQATIRWMQETQNLWPLGENEELIVNYLATHYAPDKKGRRQNLANVEWYTLNDK</sequence>
<proteinExistence type="predicted"/>
<dbReference type="Gene3D" id="1.10.760.10">
    <property type="entry name" value="Cytochrome c-like domain"/>
    <property type="match status" value="1"/>
</dbReference>
<dbReference type="InterPro" id="IPR036909">
    <property type="entry name" value="Cyt_c-like_dom_sf"/>
</dbReference>
<dbReference type="SUPFAM" id="SSF46626">
    <property type="entry name" value="Cytochrome c"/>
    <property type="match status" value="1"/>
</dbReference>
<accession>A0A846R460</accession>
<dbReference type="Proteomes" id="UP000590442">
    <property type="component" value="Unassembled WGS sequence"/>
</dbReference>
<protein>
    <recommendedName>
        <fullName evidence="4">Monoheme cytochrome C</fullName>
    </recommendedName>
</protein>
<keyword evidence="1" id="KW-0812">Transmembrane</keyword>
<comment type="caution">
    <text evidence="2">The sequence shown here is derived from an EMBL/GenBank/DDBJ whole genome shotgun (WGS) entry which is preliminary data.</text>
</comment>
<evidence type="ECO:0000256" key="1">
    <source>
        <dbReference type="SAM" id="Phobius"/>
    </source>
</evidence>